<feature type="region of interest" description="Disordered" evidence="1">
    <location>
        <begin position="424"/>
        <end position="464"/>
    </location>
</feature>
<dbReference type="AlphaFoldDB" id="E4Z013"/>
<feature type="compositionally biased region" description="Basic and acidic residues" evidence="1">
    <location>
        <begin position="429"/>
        <end position="444"/>
    </location>
</feature>
<name>E4Z013_OIKDI</name>
<proteinExistence type="predicted"/>
<feature type="compositionally biased region" description="Basic and acidic residues" evidence="1">
    <location>
        <begin position="37"/>
        <end position="47"/>
    </location>
</feature>
<protein>
    <submittedName>
        <fullName evidence="2">Uncharacterized protein</fullName>
    </submittedName>
</protein>
<organism evidence="2">
    <name type="scientific">Oikopleura dioica</name>
    <name type="common">Tunicate</name>
    <dbReference type="NCBI Taxonomy" id="34765"/>
    <lineage>
        <taxon>Eukaryota</taxon>
        <taxon>Metazoa</taxon>
        <taxon>Chordata</taxon>
        <taxon>Tunicata</taxon>
        <taxon>Appendicularia</taxon>
        <taxon>Copelata</taxon>
        <taxon>Oikopleuridae</taxon>
        <taxon>Oikopleura</taxon>
    </lineage>
</organism>
<feature type="compositionally biased region" description="Polar residues" evidence="1">
    <location>
        <begin position="21"/>
        <end position="32"/>
    </location>
</feature>
<dbReference type="Proteomes" id="UP000011014">
    <property type="component" value="Unassembled WGS sequence"/>
</dbReference>
<evidence type="ECO:0000256" key="1">
    <source>
        <dbReference type="SAM" id="MobiDB-lite"/>
    </source>
</evidence>
<gene>
    <name evidence="2" type="ORF">GSOID_T00023087001</name>
</gene>
<accession>E4Z013</accession>
<reference evidence="2" key="1">
    <citation type="journal article" date="2010" name="Science">
        <title>Plasticity of animal genome architecture unmasked by rapid evolution of a pelagic tunicate.</title>
        <authorList>
            <person name="Denoeud F."/>
            <person name="Henriet S."/>
            <person name="Mungpakdee S."/>
            <person name="Aury J.M."/>
            <person name="Da Silva C."/>
            <person name="Brinkmann H."/>
            <person name="Mikhaleva J."/>
            <person name="Olsen L.C."/>
            <person name="Jubin C."/>
            <person name="Canestro C."/>
            <person name="Bouquet J.M."/>
            <person name="Danks G."/>
            <person name="Poulain J."/>
            <person name="Campsteijn C."/>
            <person name="Adamski M."/>
            <person name="Cross I."/>
            <person name="Yadetie F."/>
            <person name="Muffato M."/>
            <person name="Louis A."/>
            <person name="Butcher S."/>
            <person name="Tsagkogeorga G."/>
            <person name="Konrad A."/>
            <person name="Singh S."/>
            <person name="Jensen M.F."/>
            <person name="Cong E.H."/>
            <person name="Eikeseth-Otteraa H."/>
            <person name="Noel B."/>
            <person name="Anthouard V."/>
            <person name="Porcel B.M."/>
            <person name="Kachouri-Lafond R."/>
            <person name="Nishino A."/>
            <person name="Ugolini M."/>
            <person name="Chourrout P."/>
            <person name="Nishida H."/>
            <person name="Aasland R."/>
            <person name="Huzurbazar S."/>
            <person name="Westhof E."/>
            <person name="Delsuc F."/>
            <person name="Lehrach H."/>
            <person name="Reinhardt R."/>
            <person name="Weissenbach J."/>
            <person name="Roy S.W."/>
            <person name="Artiguenave F."/>
            <person name="Postlethwait J.H."/>
            <person name="Manak J.R."/>
            <person name="Thompson E.M."/>
            <person name="Jaillon O."/>
            <person name="Du Pasquier L."/>
            <person name="Boudinot P."/>
            <person name="Liberles D.A."/>
            <person name="Volff J.N."/>
            <person name="Philippe H."/>
            <person name="Lenhard B."/>
            <person name="Roest Crollius H."/>
            <person name="Wincker P."/>
            <person name="Chourrout D."/>
        </authorList>
    </citation>
    <scope>NUCLEOTIDE SEQUENCE [LARGE SCALE GENOMIC DNA]</scope>
</reference>
<sequence length="464" mass="52548">MAKTESESEQSQESLNSESSTGSKAESEQNQAEIMEESQKESAEAEVFTAKKAERGERTKLECMKAVVACIKNNINRNAVIPQKAVAFNGATAGEKLANLAQQAFKSFKESQELPPKAQRIITAAEEEQLEGNELMESFQTIAAITASENIEINRRTASLNKNCTEENAETLDQIVRPKVLGLMKQIYNEQAFSSDEMLNFALKMEPNEVDAISGEDLEKLEKDVGWIIGKLWGKTAGNIWNMILLKSEKILEWNDRTHQRVVVLTHIWNLRFKAILRLNPKERSLHNATERELCKAISHAIHGQILQTLSNTRCLNEEMLTNAARTAKTHLDAIFSKFNPLSEILQEFLANADSNEDFSNWDAIIAIRSLWPDKNKMADSEARILNLNGIDERIELGFQNPDSLFGTSYLHFYRKRKAEHYGARKRKWSPERSEWGQDLEANRGRNQGRSSERPSGAAEETNY</sequence>
<feature type="compositionally biased region" description="Low complexity" evidence="1">
    <location>
        <begin position="9"/>
        <end position="20"/>
    </location>
</feature>
<feature type="region of interest" description="Disordered" evidence="1">
    <location>
        <begin position="1"/>
        <end position="47"/>
    </location>
</feature>
<evidence type="ECO:0000313" key="2">
    <source>
        <dbReference type="EMBL" id="CBY41041.1"/>
    </source>
</evidence>
<dbReference type="EMBL" id="FN656240">
    <property type="protein sequence ID" value="CBY41041.1"/>
    <property type="molecule type" value="Genomic_DNA"/>
</dbReference>